<comment type="caution">
    <text evidence="2">The sequence shown here is derived from an EMBL/GenBank/DDBJ whole genome shotgun (WGS) entry which is preliminary data.</text>
</comment>
<gene>
    <name evidence="2" type="ORF">QE109_04515</name>
</gene>
<proteinExistence type="predicted"/>
<evidence type="ECO:0000313" key="3">
    <source>
        <dbReference type="Proteomes" id="UP001158045"/>
    </source>
</evidence>
<dbReference type="InterPro" id="IPR001387">
    <property type="entry name" value="Cro/C1-type_HTH"/>
</dbReference>
<name>A0ABT6NAF4_9FIRM</name>
<dbReference type="RefSeq" id="WP_281093210.1">
    <property type="nucleotide sequence ID" value="NZ_JARYZI010000002.1"/>
</dbReference>
<reference evidence="2 3" key="1">
    <citation type="submission" date="2023-04" db="EMBL/GenBank/DDBJ databases">
        <title>Fusibacter bizertensis strain WBS, isolated from littoral bottom sediments of the Arctic seas - biochemical and genomic analysis.</title>
        <authorList>
            <person name="Brioukhanov A.L."/>
        </authorList>
    </citation>
    <scope>NUCLEOTIDE SEQUENCE [LARGE SCALE GENOMIC DNA]</scope>
    <source>
        <strain evidence="2 3">WBS</strain>
    </source>
</reference>
<sequence length="308" mass="35628">MNLIEFGKKAYEIREICGFTREEVKTHTGISVETLRRLERGIPEPKLSTLEKLSNLYRFDLLELFSSNRNPLSLFSESLIGQVNEKLNTLDYEGLINVINHAFDEVANLDPDEQANHDYYSQFLLAFKGLRLKETRDLPANVMNVENILLALAQGQAQMLSTPYLYPFEVSVAIYLASIYRRKKEPEKSIRFCDDLLKKLDAYPTHSDRTTDQIGALYQAIAYAYHILDAHEKVVETIDKALMDRRLAFTNTLFTDMLMRKAIAFHNMGKRESYDLFTVAILNSQGERRKAIIDVVKHQYKIDHHIDE</sequence>
<dbReference type="InterPro" id="IPR011990">
    <property type="entry name" value="TPR-like_helical_dom_sf"/>
</dbReference>
<organism evidence="2 3">
    <name type="scientific">Fusibacter bizertensis</name>
    <dbReference type="NCBI Taxonomy" id="1488331"/>
    <lineage>
        <taxon>Bacteria</taxon>
        <taxon>Bacillati</taxon>
        <taxon>Bacillota</taxon>
        <taxon>Clostridia</taxon>
        <taxon>Eubacteriales</taxon>
        <taxon>Eubacteriales Family XII. Incertae Sedis</taxon>
        <taxon>Fusibacter</taxon>
    </lineage>
</organism>
<dbReference type="SMART" id="SM00530">
    <property type="entry name" value="HTH_XRE"/>
    <property type="match status" value="1"/>
</dbReference>
<keyword evidence="3" id="KW-1185">Reference proteome</keyword>
<evidence type="ECO:0000259" key="1">
    <source>
        <dbReference type="PROSITE" id="PS50943"/>
    </source>
</evidence>
<protein>
    <submittedName>
        <fullName evidence="2">Helix-turn-helix transcriptional regulator</fullName>
    </submittedName>
</protein>
<dbReference type="CDD" id="cd00093">
    <property type="entry name" value="HTH_XRE"/>
    <property type="match status" value="1"/>
</dbReference>
<dbReference type="SUPFAM" id="SSF47413">
    <property type="entry name" value="lambda repressor-like DNA-binding domains"/>
    <property type="match status" value="1"/>
</dbReference>
<accession>A0ABT6NAF4</accession>
<dbReference type="PROSITE" id="PS50943">
    <property type="entry name" value="HTH_CROC1"/>
    <property type="match status" value="1"/>
</dbReference>
<dbReference type="Pfam" id="PF01381">
    <property type="entry name" value="HTH_3"/>
    <property type="match status" value="1"/>
</dbReference>
<evidence type="ECO:0000313" key="2">
    <source>
        <dbReference type="EMBL" id="MDH8677397.1"/>
    </source>
</evidence>
<feature type="domain" description="HTH cro/C1-type" evidence="1">
    <location>
        <begin position="12"/>
        <end position="64"/>
    </location>
</feature>
<dbReference type="InterPro" id="IPR010982">
    <property type="entry name" value="Lambda_DNA-bd_dom_sf"/>
</dbReference>
<dbReference type="Gene3D" id="1.25.40.10">
    <property type="entry name" value="Tetratricopeptide repeat domain"/>
    <property type="match status" value="1"/>
</dbReference>
<dbReference type="Proteomes" id="UP001158045">
    <property type="component" value="Unassembled WGS sequence"/>
</dbReference>
<dbReference type="EMBL" id="JARYZI010000002">
    <property type="protein sequence ID" value="MDH8677397.1"/>
    <property type="molecule type" value="Genomic_DNA"/>
</dbReference>